<feature type="transmembrane region" description="Helical" evidence="1">
    <location>
        <begin position="178"/>
        <end position="199"/>
    </location>
</feature>
<dbReference type="Proteomes" id="UP000887569">
    <property type="component" value="Unplaced"/>
</dbReference>
<proteinExistence type="predicted"/>
<keyword evidence="1" id="KW-0472">Membrane</keyword>
<protein>
    <submittedName>
        <fullName evidence="3">Uncharacterized protein</fullName>
    </submittedName>
</protein>
<dbReference type="AlphaFoldDB" id="A0A915AW92"/>
<evidence type="ECO:0000313" key="3">
    <source>
        <dbReference type="WBParaSite" id="PgR015_g094_t01"/>
    </source>
</evidence>
<evidence type="ECO:0000313" key="2">
    <source>
        <dbReference type="Proteomes" id="UP000887569"/>
    </source>
</evidence>
<name>A0A915AW92_PARUN</name>
<organism evidence="2 3">
    <name type="scientific">Parascaris univalens</name>
    <name type="common">Nematode worm</name>
    <dbReference type="NCBI Taxonomy" id="6257"/>
    <lineage>
        <taxon>Eukaryota</taxon>
        <taxon>Metazoa</taxon>
        <taxon>Ecdysozoa</taxon>
        <taxon>Nematoda</taxon>
        <taxon>Chromadorea</taxon>
        <taxon>Rhabditida</taxon>
        <taxon>Spirurina</taxon>
        <taxon>Ascaridomorpha</taxon>
        <taxon>Ascaridoidea</taxon>
        <taxon>Ascarididae</taxon>
        <taxon>Parascaris</taxon>
    </lineage>
</organism>
<dbReference type="WBParaSite" id="PgR015_g094_t01">
    <property type="protein sequence ID" value="PgR015_g094_t01"/>
    <property type="gene ID" value="PgR015_g094"/>
</dbReference>
<keyword evidence="1" id="KW-0812">Transmembrane</keyword>
<keyword evidence="1" id="KW-1133">Transmembrane helix</keyword>
<keyword evidence="2" id="KW-1185">Reference proteome</keyword>
<sequence>MSDEFDLRDVPVQAPVTRTLLYADSQAGNGSDSDCDDVGVSRLRLDHLGESEEWLVIELSNCPSADASAIQVNVARWMNEECATAIKCCLNATLQQNNVIVGEQYCSQQENFINLLAVKEGDFPPGKGNTINSQLLGAVIHSREHLLSTLLHSDLKSITVRRFSSESDLNYGYEQIPFLNIVLILIFILLCLSVALFIVRQWLRRRSPRDHAHPHIALRSSFS</sequence>
<accession>A0A915AW92</accession>
<reference evidence="3" key="1">
    <citation type="submission" date="2022-11" db="UniProtKB">
        <authorList>
            <consortium name="WormBaseParasite"/>
        </authorList>
    </citation>
    <scope>IDENTIFICATION</scope>
</reference>
<evidence type="ECO:0000256" key="1">
    <source>
        <dbReference type="SAM" id="Phobius"/>
    </source>
</evidence>